<feature type="region of interest" description="Disordered" evidence="1">
    <location>
        <begin position="101"/>
        <end position="127"/>
    </location>
</feature>
<evidence type="ECO:0000256" key="1">
    <source>
        <dbReference type="SAM" id="MobiDB-lite"/>
    </source>
</evidence>
<protein>
    <submittedName>
        <fullName evidence="2">Tail assembly protein</fullName>
    </submittedName>
</protein>
<dbReference type="EMBL" id="BK032847">
    <property type="protein sequence ID" value="DAF63960.1"/>
    <property type="molecule type" value="Genomic_DNA"/>
</dbReference>
<organism evidence="2">
    <name type="scientific">Siphoviridae sp. ctGkF2</name>
    <dbReference type="NCBI Taxonomy" id="2827823"/>
    <lineage>
        <taxon>Viruses</taxon>
        <taxon>Duplodnaviria</taxon>
        <taxon>Heunggongvirae</taxon>
        <taxon>Uroviricota</taxon>
        <taxon>Caudoviricetes</taxon>
    </lineage>
</organism>
<evidence type="ECO:0000313" key="2">
    <source>
        <dbReference type="EMBL" id="DAF63960.1"/>
    </source>
</evidence>
<proteinExistence type="predicted"/>
<name>A0A8S5TLG4_9CAUD</name>
<sequence length="142" mass="15269">MAGGFPGGGSLTLSRYLDEHGAAVYADLLRFYGVDVVGLVSDPPTVSPAQVLALISGLPAESKTVSLLREADEAVGWDTNSYLLASVVDAVRENTHVVAQVNSKKKLKPPEPLKVPGARRPEKRAPNAFVRMAQKQFEQSRK</sequence>
<accession>A0A8S5TLG4</accession>
<reference evidence="2" key="1">
    <citation type="journal article" date="2021" name="Proc. Natl. Acad. Sci. U.S.A.">
        <title>A Catalog of Tens of Thousands of Viruses from Human Metagenomes Reveals Hidden Associations with Chronic Diseases.</title>
        <authorList>
            <person name="Tisza M.J."/>
            <person name="Buck C.B."/>
        </authorList>
    </citation>
    <scope>NUCLEOTIDE SEQUENCE</scope>
    <source>
        <strain evidence="2">CtGkF2</strain>
    </source>
</reference>